<feature type="region of interest" description="Disordered" evidence="1">
    <location>
        <begin position="1"/>
        <end position="79"/>
    </location>
</feature>
<feature type="compositionally biased region" description="Gly residues" evidence="1">
    <location>
        <begin position="1"/>
        <end position="25"/>
    </location>
</feature>
<feature type="non-terminal residue" evidence="2">
    <location>
        <position position="110"/>
    </location>
</feature>
<dbReference type="AlphaFoldDB" id="A0A9R1LYK4"/>
<gene>
    <name evidence="2" type="ORF">CFC21_099183</name>
</gene>
<comment type="caution">
    <text evidence="2">The sequence shown here is derived from an EMBL/GenBank/DDBJ whole genome shotgun (WGS) entry which is preliminary data.</text>
</comment>
<feature type="non-terminal residue" evidence="2">
    <location>
        <position position="1"/>
    </location>
</feature>
<protein>
    <submittedName>
        <fullName evidence="2">Uncharacterized protein</fullName>
    </submittedName>
</protein>
<dbReference type="Proteomes" id="UP000815260">
    <property type="component" value="Chromosome 7A"/>
</dbReference>
<feature type="compositionally biased region" description="Low complexity" evidence="1">
    <location>
        <begin position="26"/>
        <end position="36"/>
    </location>
</feature>
<sequence>AGCGGGAGRGPGAADGAAGGPGVAGQQGTVAGGVDVPRPPRLPHVRPRAAPRAPAALPGAPRGAHGRRAPPPPHLPGLPCLRLPGACPGHTVLAPRAPPLRRLRSRPLQV</sequence>
<accession>A0A9R1LYK4</accession>
<dbReference type="EMBL" id="CM022229">
    <property type="protein sequence ID" value="KAF7097359.1"/>
    <property type="molecule type" value="Genomic_DNA"/>
</dbReference>
<feature type="compositionally biased region" description="Low complexity" evidence="1">
    <location>
        <begin position="50"/>
        <end position="63"/>
    </location>
</feature>
<evidence type="ECO:0000313" key="2">
    <source>
        <dbReference type="EMBL" id="KAF7097359.1"/>
    </source>
</evidence>
<proteinExistence type="predicted"/>
<organism evidence="2">
    <name type="scientific">Triticum aestivum</name>
    <name type="common">Wheat</name>
    <dbReference type="NCBI Taxonomy" id="4565"/>
    <lineage>
        <taxon>Eukaryota</taxon>
        <taxon>Viridiplantae</taxon>
        <taxon>Streptophyta</taxon>
        <taxon>Embryophyta</taxon>
        <taxon>Tracheophyta</taxon>
        <taxon>Spermatophyta</taxon>
        <taxon>Magnoliopsida</taxon>
        <taxon>Liliopsida</taxon>
        <taxon>Poales</taxon>
        <taxon>Poaceae</taxon>
        <taxon>BOP clade</taxon>
        <taxon>Pooideae</taxon>
        <taxon>Triticodae</taxon>
        <taxon>Triticeae</taxon>
        <taxon>Triticinae</taxon>
        <taxon>Triticum</taxon>
    </lineage>
</organism>
<name>A0A9R1LYK4_WHEAT</name>
<reference evidence="2" key="1">
    <citation type="journal article" date="2017" name="Gigascience">
        <title>The first near-complete assembly of the hexaploid bread wheat genome, Triticum aestivum.</title>
        <authorList>
            <person name="Zimin A.V."/>
            <person name="Puiu D."/>
            <person name="Hall R."/>
            <person name="Kingan S."/>
            <person name="Clavijo B.J."/>
            <person name="Salzberg S.L."/>
        </authorList>
    </citation>
    <scope>NUCLEOTIDE SEQUENCE</scope>
    <source>
        <tissue evidence="2">Leaf</tissue>
    </source>
</reference>
<reference evidence="2" key="2">
    <citation type="submission" date="2020-03" db="EMBL/GenBank/DDBJ databases">
        <title>The second near-complete assembly of the hexaploid bread wheat (Triticum aestivum) genome.</title>
        <authorList>
            <person name="Zimin A.V."/>
            <person name="Puiu D."/>
            <person name="Shumante A."/>
            <person name="Alonge M."/>
            <person name="Salzberg S.L."/>
        </authorList>
    </citation>
    <scope>NUCLEOTIDE SEQUENCE</scope>
    <source>
        <tissue evidence="2">Leaf</tissue>
    </source>
</reference>
<evidence type="ECO:0000256" key="1">
    <source>
        <dbReference type="SAM" id="MobiDB-lite"/>
    </source>
</evidence>